<feature type="domain" description="ABC transporter" evidence="19">
    <location>
        <begin position="461"/>
        <end position="698"/>
    </location>
</feature>
<dbReference type="EnsemblMetazoa" id="XM_021053918.2">
    <property type="protein sequence ID" value="XP_020909577.1"/>
    <property type="gene ID" value="LOC110247487"/>
</dbReference>
<dbReference type="GO" id="GO:0016887">
    <property type="term" value="F:ATP hydrolysis activity"/>
    <property type="evidence" value="ECO:0007669"/>
    <property type="project" value="InterPro"/>
</dbReference>
<keyword evidence="22" id="KW-1185">Reference proteome</keyword>
<evidence type="ECO:0000256" key="11">
    <source>
        <dbReference type="ARBA" id="ARBA00022989"/>
    </source>
</evidence>
<evidence type="ECO:0000256" key="3">
    <source>
        <dbReference type="ARBA" id="ARBA00022448"/>
    </source>
</evidence>
<name>A0A913XTM0_EXADI</name>
<organism evidence="21 22">
    <name type="scientific">Exaiptasia diaphana</name>
    <name type="common">Tropical sea anemone</name>
    <name type="synonym">Aiptasia pulchella</name>
    <dbReference type="NCBI Taxonomy" id="2652724"/>
    <lineage>
        <taxon>Eukaryota</taxon>
        <taxon>Metazoa</taxon>
        <taxon>Cnidaria</taxon>
        <taxon>Anthozoa</taxon>
        <taxon>Hexacorallia</taxon>
        <taxon>Actiniaria</taxon>
        <taxon>Aiptasiidae</taxon>
        <taxon>Exaiptasia</taxon>
    </lineage>
</organism>
<evidence type="ECO:0000256" key="12">
    <source>
        <dbReference type="ARBA" id="ARBA00023065"/>
    </source>
</evidence>
<dbReference type="InterPro" id="IPR027417">
    <property type="entry name" value="P-loop_NTPase"/>
</dbReference>
<evidence type="ECO:0000259" key="19">
    <source>
        <dbReference type="PROSITE" id="PS50893"/>
    </source>
</evidence>
<feature type="transmembrane region" description="Helical" evidence="18">
    <location>
        <begin position="188"/>
        <end position="208"/>
    </location>
</feature>
<evidence type="ECO:0000256" key="17">
    <source>
        <dbReference type="ARBA" id="ARBA00042968"/>
    </source>
</evidence>
<evidence type="ECO:0000256" key="8">
    <source>
        <dbReference type="ARBA" id="ARBA00022840"/>
    </source>
</evidence>
<evidence type="ECO:0000256" key="10">
    <source>
        <dbReference type="ARBA" id="ARBA00022958"/>
    </source>
</evidence>
<evidence type="ECO:0000256" key="16">
    <source>
        <dbReference type="ARBA" id="ARBA00041416"/>
    </source>
</evidence>
<keyword evidence="6" id="KW-0547">Nucleotide-binding</keyword>
<dbReference type="CDD" id="cd03249">
    <property type="entry name" value="ABC_MTABC3_MDL1_MDL2"/>
    <property type="match status" value="1"/>
</dbReference>
<dbReference type="Pfam" id="PF00664">
    <property type="entry name" value="ABC_membrane"/>
    <property type="match status" value="1"/>
</dbReference>
<dbReference type="SUPFAM" id="SSF52540">
    <property type="entry name" value="P-loop containing nucleoside triphosphate hydrolases"/>
    <property type="match status" value="1"/>
</dbReference>
<keyword evidence="14 18" id="KW-0472">Membrane</keyword>
<evidence type="ECO:0000259" key="20">
    <source>
        <dbReference type="PROSITE" id="PS50929"/>
    </source>
</evidence>
<accession>A0A913XTM0</accession>
<keyword evidence="11 18" id="KW-1133">Transmembrane helix</keyword>
<dbReference type="GO" id="GO:0005524">
    <property type="term" value="F:ATP binding"/>
    <property type="evidence" value="ECO:0007669"/>
    <property type="project" value="UniProtKB-KW"/>
</dbReference>
<evidence type="ECO:0000256" key="15">
    <source>
        <dbReference type="ARBA" id="ARBA00040439"/>
    </source>
</evidence>
<dbReference type="OrthoDB" id="6500128at2759"/>
<dbReference type="PROSITE" id="PS00211">
    <property type="entry name" value="ABC_TRANSPORTER_1"/>
    <property type="match status" value="1"/>
</dbReference>
<evidence type="ECO:0000313" key="22">
    <source>
        <dbReference type="Proteomes" id="UP000887567"/>
    </source>
</evidence>
<dbReference type="RefSeq" id="XP_020909576.1">
    <property type="nucleotide sequence ID" value="XM_021053917.2"/>
</dbReference>
<proteinExistence type="inferred from homology"/>
<dbReference type="GeneID" id="110247487"/>
<comment type="subcellular location">
    <subcellularLocation>
        <location evidence="1">Mitochondrion inner membrane</location>
        <topology evidence="1">Multi-pass membrane protein</topology>
    </subcellularLocation>
</comment>
<dbReference type="CDD" id="cd18574">
    <property type="entry name" value="ABC_6TM_ABCB8_like"/>
    <property type="match status" value="1"/>
</dbReference>
<keyword evidence="8" id="KW-0067">ATP-binding</keyword>
<dbReference type="KEGG" id="epa:110247487"/>
<reference evidence="21" key="1">
    <citation type="submission" date="2022-11" db="UniProtKB">
        <authorList>
            <consortium name="EnsemblMetazoa"/>
        </authorList>
    </citation>
    <scope>IDENTIFICATION</scope>
</reference>
<keyword evidence="9" id="KW-0809">Transit peptide</keyword>
<dbReference type="GO" id="GO:0006813">
    <property type="term" value="P:potassium ion transport"/>
    <property type="evidence" value="ECO:0007669"/>
    <property type="project" value="UniProtKB-KW"/>
</dbReference>
<keyword evidence="10" id="KW-0630">Potassium</keyword>
<dbReference type="InterPro" id="IPR017871">
    <property type="entry name" value="ABC_transporter-like_CS"/>
</dbReference>
<dbReference type="Gene3D" id="3.40.50.300">
    <property type="entry name" value="P-loop containing nucleotide triphosphate hydrolases"/>
    <property type="match status" value="1"/>
</dbReference>
<keyword evidence="7" id="KW-0999">Mitochondrion inner membrane</keyword>
<dbReference type="PANTHER" id="PTHR43394:SF17">
    <property type="entry name" value="MITOCHONDRIAL POTASSIUM CHANNEL ATP-BINDING SUBUNIT"/>
    <property type="match status" value="1"/>
</dbReference>
<feature type="domain" description="ABC transmembrane type-1" evidence="20">
    <location>
        <begin position="137"/>
        <end position="426"/>
    </location>
</feature>
<dbReference type="GO" id="GO:0090374">
    <property type="term" value="P:oligopeptide export from mitochondrion"/>
    <property type="evidence" value="ECO:0007669"/>
    <property type="project" value="TreeGrafter"/>
</dbReference>
<dbReference type="InterPro" id="IPR003593">
    <property type="entry name" value="AAA+_ATPase"/>
</dbReference>
<dbReference type="GO" id="GO:0005743">
    <property type="term" value="C:mitochondrial inner membrane"/>
    <property type="evidence" value="ECO:0007669"/>
    <property type="project" value="UniProtKB-SubCell"/>
</dbReference>
<dbReference type="SUPFAM" id="SSF90123">
    <property type="entry name" value="ABC transporter transmembrane region"/>
    <property type="match status" value="1"/>
</dbReference>
<evidence type="ECO:0000256" key="9">
    <source>
        <dbReference type="ARBA" id="ARBA00022946"/>
    </source>
</evidence>
<evidence type="ECO:0000256" key="6">
    <source>
        <dbReference type="ARBA" id="ARBA00022741"/>
    </source>
</evidence>
<dbReference type="PROSITE" id="PS50929">
    <property type="entry name" value="ABC_TM1F"/>
    <property type="match status" value="1"/>
</dbReference>
<evidence type="ECO:0000256" key="18">
    <source>
        <dbReference type="SAM" id="Phobius"/>
    </source>
</evidence>
<feature type="transmembrane region" description="Helical" evidence="18">
    <location>
        <begin position="133"/>
        <end position="153"/>
    </location>
</feature>
<keyword evidence="13" id="KW-0496">Mitochondrion</keyword>
<dbReference type="OMA" id="MTWLGER"/>
<evidence type="ECO:0000313" key="21">
    <source>
        <dbReference type="EnsemblMetazoa" id="XP_020909577.1"/>
    </source>
</evidence>
<evidence type="ECO:0000256" key="5">
    <source>
        <dbReference type="ARBA" id="ARBA00022692"/>
    </source>
</evidence>
<dbReference type="EnsemblMetazoa" id="XM_021053917.2">
    <property type="protein sequence ID" value="XP_020909576.1"/>
    <property type="gene ID" value="LOC110247487"/>
</dbReference>
<evidence type="ECO:0000256" key="7">
    <source>
        <dbReference type="ARBA" id="ARBA00022792"/>
    </source>
</evidence>
<dbReference type="PIRSF" id="PIRSF002773">
    <property type="entry name" value="ABC_prm/ATPase_B"/>
    <property type="match status" value="1"/>
</dbReference>
<dbReference type="InterPro" id="IPR039421">
    <property type="entry name" value="Type_1_exporter"/>
</dbReference>
<keyword evidence="4" id="KW-0633">Potassium transport</keyword>
<dbReference type="GO" id="GO:0015421">
    <property type="term" value="F:ABC-type oligopeptide transporter activity"/>
    <property type="evidence" value="ECO:0007669"/>
    <property type="project" value="TreeGrafter"/>
</dbReference>
<dbReference type="SMART" id="SM00382">
    <property type="entry name" value="AAA"/>
    <property type="match status" value="1"/>
</dbReference>
<dbReference type="InterPro" id="IPR011527">
    <property type="entry name" value="ABC1_TM_dom"/>
</dbReference>
<keyword evidence="12" id="KW-0406">Ion transport</keyword>
<evidence type="ECO:0000256" key="2">
    <source>
        <dbReference type="ARBA" id="ARBA00007577"/>
    </source>
</evidence>
<comment type="similarity">
    <text evidence="2">Belongs to the ABC transporter superfamily. ABCB family. Multidrug resistance exporter (TC 3.A.1.201) subfamily.</text>
</comment>
<evidence type="ECO:0000256" key="4">
    <source>
        <dbReference type="ARBA" id="ARBA00022538"/>
    </source>
</evidence>
<dbReference type="FunFam" id="1.20.1560.10:FF:000016">
    <property type="entry name" value="ATP-binding cassette sub-family B member 8, mitochondrial"/>
    <property type="match status" value="1"/>
</dbReference>
<dbReference type="InterPro" id="IPR003439">
    <property type="entry name" value="ABC_transporter-like_ATP-bd"/>
</dbReference>
<feature type="transmembrane region" description="Helical" evidence="18">
    <location>
        <begin position="286"/>
        <end position="305"/>
    </location>
</feature>
<dbReference type="PANTHER" id="PTHR43394">
    <property type="entry name" value="ATP-DEPENDENT PERMEASE MDL1, MITOCHONDRIAL"/>
    <property type="match status" value="1"/>
</dbReference>
<keyword evidence="3" id="KW-0813">Transport</keyword>
<evidence type="ECO:0000256" key="13">
    <source>
        <dbReference type="ARBA" id="ARBA00023128"/>
    </source>
</evidence>
<evidence type="ECO:0000256" key="14">
    <source>
        <dbReference type="ARBA" id="ARBA00023136"/>
    </source>
</evidence>
<dbReference type="Pfam" id="PF00005">
    <property type="entry name" value="ABC_tran"/>
    <property type="match status" value="1"/>
</dbReference>
<dbReference type="AlphaFoldDB" id="A0A913XTM0"/>
<dbReference type="PROSITE" id="PS50893">
    <property type="entry name" value="ABC_TRANSPORTER_2"/>
    <property type="match status" value="1"/>
</dbReference>
<sequence length="709" mass="77434">MALFIVSSMCKNSARLATRAVFLNSGGFATRASSFKPLTSTITSFTRRISKIDKSFLYQKLQEKSSIILTLGSICAVAAAAKTKGIFSIAHCGLKLSHKNVSLSKKKPNTEEQPKAPPKFNFTEFFKLLLPDIWLLLLASLSAFAVAMTNIQLPLLLGNLVNVVSNLASEDHTGDYFEVLRKPVVKLVGLYVAQSGLTFVYISVLSCLGERLAERMRTALFSSLIRQDIAFFDGHKTGELINRLTADIQDFKSSFKQCISQGLKSSTQVIGCVCTMYYMSPKLTGLMVVIIPSVVVFGTLFGSLLRKLSRKAQEQVAKATAVADEALGNVRTVRAFAMEEKESLLYSQEVGKSKSLNELLGFGIGAFQAGANLTINGLVLVVLYAGGSMLAMRELQPGDLMSFLVATQTIQRSLGTISVLFGQVIRGMSAGARVFEYLSIKPTIPVTGGKQFPLQDISGQVDFEDITFSYPTRPGHNVLKHFSLSIEAGKMVALCGPSGSGKSTVAALLERFYEVASGRILLDGHDLKDLDPTWMRGLVIGYIHQEPILFATSIMENIRYGKPNATDDEIYEAARLSNADGFIRQFPQGYDTVLGERGVTVSGGQRQRIAIARALLKNPAILILDEATSALDAESERLVQQALDRLTEGRTVIVIAHRLSTIQGADKIVVLSHGKIQEVGTHQQLMKQKGLYAELVRRQMQDDDDDDDD</sequence>
<evidence type="ECO:0000256" key="1">
    <source>
        <dbReference type="ARBA" id="ARBA00004448"/>
    </source>
</evidence>
<dbReference type="RefSeq" id="XP_020909577.1">
    <property type="nucleotide sequence ID" value="XM_021053918.2"/>
</dbReference>
<dbReference type="InterPro" id="IPR036640">
    <property type="entry name" value="ABC1_TM_sf"/>
</dbReference>
<protein>
    <recommendedName>
        <fullName evidence="15">Mitochondrial potassium channel ATP-binding subunit</fullName>
    </recommendedName>
    <alternativeName>
        <fullName evidence="17">ATP-binding cassette sub-family B member 8, mitochondrial</fullName>
    </alternativeName>
    <alternativeName>
        <fullName evidence="16">Mitochondrial sulfonylurea-receptor</fullName>
    </alternativeName>
</protein>
<dbReference type="Proteomes" id="UP000887567">
    <property type="component" value="Unplaced"/>
</dbReference>
<dbReference type="FunFam" id="3.40.50.300:FF:000403">
    <property type="entry name" value="ATP-binding cassette sub-family B member 8, mitochondrial"/>
    <property type="match status" value="1"/>
</dbReference>
<keyword evidence="5 18" id="KW-0812">Transmembrane</keyword>
<dbReference type="Gene3D" id="1.20.1560.10">
    <property type="entry name" value="ABC transporter type 1, transmembrane domain"/>
    <property type="match status" value="1"/>
</dbReference>